<keyword evidence="6" id="KW-0812">Transmembrane</keyword>
<feature type="transmembrane region" description="Helical" evidence="6">
    <location>
        <begin position="87"/>
        <end position="109"/>
    </location>
</feature>
<evidence type="ECO:0000256" key="3">
    <source>
        <dbReference type="PROSITE-ProRule" id="PRU00339"/>
    </source>
</evidence>
<dbReference type="Proteomes" id="UP000248132">
    <property type="component" value="Unassembled WGS sequence"/>
</dbReference>
<gene>
    <name evidence="8" type="ORF">LY28_01951</name>
</gene>
<organism evidence="8 9">
    <name type="scientific">Ruminiclostridium sufflavum DSM 19573</name>
    <dbReference type="NCBI Taxonomy" id="1121337"/>
    <lineage>
        <taxon>Bacteria</taxon>
        <taxon>Bacillati</taxon>
        <taxon>Bacillota</taxon>
        <taxon>Clostridia</taxon>
        <taxon>Eubacteriales</taxon>
        <taxon>Oscillospiraceae</taxon>
        <taxon>Ruminiclostridium</taxon>
    </lineage>
</organism>
<dbReference type="AlphaFoldDB" id="A0A318XNJ7"/>
<dbReference type="InterPro" id="IPR050498">
    <property type="entry name" value="Ycf3"/>
</dbReference>
<feature type="signal peptide" evidence="7">
    <location>
        <begin position="1"/>
        <end position="19"/>
    </location>
</feature>
<dbReference type="GO" id="GO:0009279">
    <property type="term" value="C:cell outer membrane"/>
    <property type="evidence" value="ECO:0007669"/>
    <property type="project" value="TreeGrafter"/>
</dbReference>
<dbReference type="PROSITE" id="PS50293">
    <property type="entry name" value="TPR_REGION"/>
    <property type="match status" value="1"/>
</dbReference>
<dbReference type="EMBL" id="QKMR01000010">
    <property type="protein sequence ID" value="PYG87582.1"/>
    <property type="molecule type" value="Genomic_DNA"/>
</dbReference>
<evidence type="ECO:0000256" key="6">
    <source>
        <dbReference type="SAM" id="Phobius"/>
    </source>
</evidence>
<comment type="caution">
    <text evidence="8">The sequence shown here is derived from an EMBL/GenBank/DDBJ whole genome shotgun (WGS) entry which is preliminary data.</text>
</comment>
<keyword evidence="1" id="KW-0677">Repeat</keyword>
<evidence type="ECO:0000313" key="9">
    <source>
        <dbReference type="Proteomes" id="UP000248132"/>
    </source>
</evidence>
<dbReference type="InterPro" id="IPR019734">
    <property type="entry name" value="TPR_rpt"/>
</dbReference>
<dbReference type="OrthoDB" id="9769030at2"/>
<dbReference type="Gene3D" id="1.25.40.10">
    <property type="entry name" value="Tetratricopeptide repeat domain"/>
    <property type="match status" value="2"/>
</dbReference>
<feature type="coiled-coil region" evidence="4">
    <location>
        <begin position="28"/>
        <end position="62"/>
    </location>
</feature>
<evidence type="ECO:0000256" key="1">
    <source>
        <dbReference type="ARBA" id="ARBA00022737"/>
    </source>
</evidence>
<feature type="region of interest" description="Disordered" evidence="5">
    <location>
        <begin position="228"/>
        <end position="248"/>
    </location>
</feature>
<keyword evidence="9" id="KW-1185">Reference proteome</keyword>
<dbReference type="InterPro" id="IPR011990">
    <property type="entry name" value="TPR-like_helical_dom_sf"/>
</dbReference>
<protein>
    <submittedName>
        <fullName evidence="8">Tetratricopeptide repeat protein</fullName>
    </submittedName>
</protein>
<dbReference type="PANTHER" id="PTHR44858:SF1">
    <property type="entry name" value="UDP-N-ACETYLGLUCOSAMINE--PEPTIDE N-ACETYLGLUCOSAMINYLTRANSFERASE SPINDLY-RELATED"/>
    <property type="match status" value="1"/>
</dbReference>
<keyword evidence="4" id="KW-0175">Coiled coil</keyword>
<evidence type="ECO:0000313" key="8">
    <source>
        <dbReference type="EMBL" id="PYG87582.1"/>
    </source>
</evidence>
<keyword evidence="2 3" id="KW-0802">TPR repeat</keyword>
<feature type="repeat" description="TPR" evidence="3">
    <location>
        <begin position="281"/>
        <end position="314"/>
    </location>
</feature>
<dbReference type="PROSITE" id="PS50005">
    <property type="entry name" value="TPR"/>
    <property type="match status" value="1"/>
</dbReference>
<keyword evidence="7" id="KW-0732">Signal</keyword>
<name>A0A318XNJ7_9FIRM</name>
<sequence length="464" mass="52841">MKRNFVCVCLFFAMLIIFASFTQICRADSNEDTQVKELKQKIEQLNKEKAELSDKLAVQADINKLLIDKENNILASADNTINRINSLLTLLSVIIAIIVAVSTVGTFILQNYRFNLLEKEIDKSKADYNTSILKFNESKTEYDKSKEEFETVKTEARTAAECAVATQDSYEGVQKGYETIAIDLEGIKTSFQSLADDRIKELEANYTKTKGELEAIIAKVNELADNAKESENKAKESENKAKESENKAKASEYFNKAYNSDNIDEKINLYTKAIEYDREHAAAYNNRGNAYSEQKKYHKAMEDYNNALKLIPKDSLYLINRASTFCDLAMEYKKASELEKYNESLNKSIEDYQRALELIPEDNREELSDLYNGSAVSYIGMGNMSLALDDVNKAIGLNSKNGYAYSTLSEIYASEENEAGFYENVELALKNDCPVWELSEADPVYDKYKNTQRFKELIDKYKNK</sequence>
<evidence type="ECO:0000256" key="5">
    <source>
        <dbReference type="SAM" id="MobiDB-lite"/>
    </source>
</evidence>
<evidence type="ECO:0000256" key="7">
    <source>
        <dbReference type="SAM" id="SignalP"/>
    </source>
</evidence>
<evidence type="ECO:0000256" key="4">
    <source>
        <dbReference type="SAM" id="Coils"/>
    </source>
</evidence>
<keyword evidence="6" id="KW-1133">Transmembrane helix</keyword>
<proteinExistence type="predicted"/>
<accession>A0A318XNJ7</accession>
<dbReference type="Pfam" id="PF00515">
    <property type="entry name" value="TPR_1"/>
    <property type="match status" value="1"/>
</dbReference>
<feature type="chain" id="PRO_5039032961" evidence="7">
    <location>
        <begin position="20"/>
        <end position="464"/>
    </location>
</feature>
<dbReference type="PANTHER" id="PTHR44858">
    <property type="entry name" value="TETRATRICOPEPTIDE REPEAT PROTEIN 6"/>
    <property type="match status" value="1"/>
</dbReference>
<dbReference type="GO" id="GO:0046813">
    <property type="term" value="P:receptor-mediated virion attachment to host cell"/>
    <property type="evidence" value="ECO:0007669"/>
    <property type="project" value="TreeGrafter"/>
</dbReference>
<reference evidence="8 9" key="1">
    <citation type="submission" date="2018-06" db="EMBL/GenBank/DDBJ databases">
        <title>Genomic Encyclopedia of Type Strains, Phase I: the one thousand microbial genomes (KMG-I) project.</title>
        <authorList>
            <person name="Kyrpides N."/>
        </authorList>
    </citation>
    <scope>NUCLEOTIDE SEQUENCE [LARGE SCALE GENOMIC DNA]</scope>
    <source>
        <strain evidence="8 9">DSM 19573</strain>
    </source>
</reference>
<keyword evidence="6" id="KW-0472">Membrane</keyword>
<dbReference type="RefSeq" id="WP_110461986.1">
    <property type="nucleotide sequence ID" value="NZ_QKMR01000010.1"/>
</dbReference>
<dbReference type="SUPFAM" id="SSF48452">
    <property type="entry name" value="TPR-like"/>
    <property type="match status" value="1"/>
</dbReference>
<dbReference type="SMART" id="SM00028">
    <property type="entry name" value="TPR"/>
    <property type="match status" value="3"/>
</dbReference>
<evidence type="ECO:0000256" key="2">
    <source>
        <dbReference type="ARBA" id="ARBA00022803"/>
    </source>
</evidence>